<organism evidence="1 2">
    <name type="scientific">Paenibacillus popilliae ATCC 14706</name>
    <dbReference type="NCBI Taxonomy" id="1212764"/>
    <lineage>
        <taxon>Bacteria</taxon>
        <taxon>Bacillati</taxon>
        <taxon>Bacillota</taxon>
        <taxon>Bacilli</taxon>
        <taxon>Bacillales</taxon>
        <taxon>Paenibacillaceae</taxon>
        <taxon>Paenibacillus</taxon>
    </lineage>
</organism>
<comment type="caution">
    <text evidence="1">The sequence shown here is derived from an EMBL/GenBank/DDBJ whole genome shotgun (WGS) entry which is preliminary data.</text>
</comment>
<dbReference type="EMBL" id="BALG01000026">
    <property type="protein sequence ID" value="GAC41273.1"/>
    <property type="molecule type" value="Genomic_DNA"/>
</dbReference>
<evidence type="ECO:0000313" key="1">
    <source>
        <dbReference type="EMBL" id="GAC41273.1"/>
    </source>
</evidence>
<evidence type="ECO:0000313" key="2">
    <source>
        <dbReference type="Proteomes" id="UP000029453"/>
    </source>
</evidence>
<name>M9M2B8_PAEPP</name>
<sequence>MVMDEQAHRGAQHNKAVRGYIMRSLAKGHNNSLLCRQLVNVMVNDGVIISPDISKHLDYLVGKGYAEFTNERVNSYNAYANDAVIRLTVEGIDLLEGSVPDDPGVAI</sequence>
<reference evidence="1 2" key="1">
    <citation type="submission" date="2012-10" db="EMBL/GenBank/DDBJ databases">
        <title>Draft Genome Sequence of Paenibacillus popilliae ATCC 14706T.</title>
        <authorList>
            <person name="Iiyama K."/>
            <person name="Mori K."/>
            <person name="Mon H."/>
            <person name="Chieda Y."/>
            <person name="Lee J.M."/>
            <person name="Kusakabe T."/>
            <person name="Tashiro K."/>
            <person name="Asano S."/>
            <person name="Yasunaga-Aoki C."/>
            <person name="Shimizu S."/>
        </authorList>
    </citation>
    <scope>NUCLEOTIDE SEQUENCE [LARGE SCALE GENOMIC DNA]</scope>
    <source>
        <strain evidence="1 2">ATCC 14706</strain>
    </source>
</reference>
<keyword evidence="2" id="KW-1185">Reference proteome</keyword>
<protein>
    <submittedName>
        <fullName evidence="1">Uncharacterized protein conserved in bacteria</fullName>
    </submittedName>
</protein>
<gene>
    <name evidence="1" type="ORF">PPOP_0623</name>
</gene>
<dbReference type="AlphaFoldDB" id="M9M2B8"/>
<dbReference type="Proteomes" id="UP000029453">
    <property type="component" value="Unassembled WGS sequence"/>
</dbReference>
<accession>M9M2B8</accession>
<proteinExistence type="predicted"/>